<dbReference type="InterPro" id="IPR007484">
    <property type="entry name" value="Peptidase_M28"/>
</dbReference>
<protein>
    <recommendedName>
        <fullName evidence="2">Peptidase M28 domain-containing protein</fullName>
    </recommendedName>
</protein>
<name>A0ABP7MJ77_9BACT</name>
<dbReference type="Gene3D" id="3.50.30.30">
    <property type="match status" value="1"/>
</dbReference>
<feature type="signal peptide" evidence="1">
    <location>
        <begin position="1"/>
        <end position="28"/>
    </location>
</feature>
<feature type="chain" id="PRO_5045357831" description="Peptidase M28 domain-containing protein" evidence="1">
    <location>
        <begin position="29"/>
        <end position="441"/>
    </location>
</feature>
<evidence type="ECO:0000313" key="3">
    <source>
        <dbReference type="EMBL" id="GAA3923441.1"/>
    </source>
</evidence>
<dbReference type="PANTHER" id="PTHR12147:SF26">
    <property type="entry name" value="PEPTIDASE M28 DOMAIN-CONTAINING PROTEIN"/>
    <property type="match status" value="1"/>
</dbReference>
<reference evidence="4" key="1">
    <citation type="journal article" date="2019" name="Int. J. Syst. Evol. Microbiol.">
        <title>The Global Catalogue of Microorganisms (GCM) 10K type strain sequencing project: providing services to taxonomists for standard genome sequencing and annotation.</title>
        <authorList>
            <consortium name="The Broad Institute Genomics Platform"/>
            <consortium name="The Broad Institute Genome Sequencing Center for Infectious Disease"/>
            <person name="Wu L."/>
            <person name="Ma J."/>
        </authorList>
    </citation>
    <scope>NUCLEOTIDE SEQUENCE [LARGE SCALE GENOMIC DNA]</scope>
    <source>
        <strain evidence="4">JCM 17214</strain>
    </source>
</reference>
<proteinExistence type="predicted"/>
<evidence type="ECO:0000313" key="4">
    <source>
        <dbReference type="Proteomes" id="UP001499909"/>
    </source>
</evidence>
<evidence type="ECO:0000256" key="1">
    <source>
        <dbReference type="SAM" id="SignalP"/>
    </source>
</evidence>
<organism evidence="3 4">
    <name type="scientific">Hymenobacter algoricola</name>
    <dbReference type="NCBI Taxonomy" id="486267"/>
    <lineage>
        <taxon>Bacteria</taxon>
        <taxon>Pseudomonadati</taxon>
        <taxon>Bacteroidota</taxon>
        <taxon>Cytophagia</taxon>
        <taxon>Cytophagales</taxon>
        <taxon>Hymenobacteraceae</taxon>
        <taxon>Hymenobacter</taxon>
    </lineage>
</organism>
<dbReference type="SUPFAM" id="SSF53187">
    <property type="entry name" value="Zn-dependent exopeptidases"/>
    <property type="match status" value="1"/>
</dbReference>
<dbReference type="EMBL" id="BAABDH010000015">
    <property type="protein sequence ID" value="GAA3923441.1"/>
    <property type="molecule type" value="Genomic_DNA"/>
</dbReference>
<dbReference type="RefSeq" id="WP_345110171.1">
    <property type="nucleotide sequence ID" value="NZ_BAABDH010000015.1"/>
</dbReference>
<dbReference type="Gene3D" id="3.40.630.10">
    <property type="entry name" value="Zn peptidases"/>
    <property type="match status" value="1"/>
</dbReference>
<accession>A0ABP7MJ77</accession>
<sequence>MPPNLPAFCPKPLAALALSLLLVSVGNAVRGQDMGKVRETITILAAPDMHGRGYVEQGSKRAATYLRRRFRALKLHSFTRQYAQDFTITVNTFPGAFSLGVDGRLLQPGTDFIADPASGAGRVAGPLLPLDTLIFTSEAAGQRFLTQSLSGQVVVLRQRDADRLRTLPDAFAAHLNQAAALITLVPDKLTASLADTQHAQPRLQVLAKRWSGRGQQAAVQLDARLERQYPTQNLIGYVPGRVQPDSFLVVTAHYDHLGRMGKKTFFPGANDNASGTAMLLTLAEYYAKPENQPAYSIAFMAFGAEEAGLLGSRHYVAHPLFPLSRIRFLINMDLLGTGEEGITVVNGKLFERQFQQLTQLNATGRFVPQLAARGRAANSDHFPFAEQGVPTFFFYTRGGIKAYHDIYDRPDTLPLTGFLGIFKLTTRFLNLLGGQAGAAQP</sequence>
<dbReference type="Pfam" id="PF04389">
    <property type="entry name" value="Peptidase_M28"/>
    <property type="match status" value="1"/>
</dbReference>
<comment type="caution">
    <text evidence="3">The sequence shown here is derived from an EMBL/GenBank/DDBJ whole genome shotgun (WGS) entry which is preliminary data.</text>
</comment>
<keyword evidence="1" id="KW-0732">Signal</keyword>
<evidence type="ECO:0000259" key="2">
    <source>
        <dbReference type="Pfam" id="PF04389"/>
    </source>
</evidence>
<dbReference type="PANTHER" id="PTHR12147">
    <property type="entry name" value="METALLOPEPTIDASE M28 FAMILY MEMBER"/>
    <property type="match status" value="1"/>
</dbReference>
<feature type="domain" description="Peptidase M28" evidence="2">
    <location>
        <begin position="233"/>
        <end position="417"/>
    </location>
</feature>
<dbReference type="Proteomes" id="UP001499909">
    <property type="component" value="Unassembled WGS sequence"/>
</dbReference>
<gene>
    <name evidence="3" type="ORF">GCM10022406_07060</name>
</gene>
<dbReference type="InterPro" id="IPR045175">
    <property type="entry name" value="M28_fam"/>
</dbReference>
<keyword evidence="4" id="KW-1185">Reference proteome</keyword>